<dbReference type="STRING" id="1177982.SAMN04489711_10240"/>
<keyword evidence="6" id="KW-0949">S-adenosyl-L-methionine</keyword>
<dbReference type="OrthoDB" id="9815856at2"/>
<reference evidence="10" key="1">
    <citation type="submission" date="2016-10" db="EMBL/GenBank/DDBJ databases">
        <authorList>
            <person name="Varghese N."/>
            <person name="Submissions S."/>
        </authorList>
    </citation>
    <scope>NUCLEOTIDE SEQUENCE [LARGE SCALE GENOMIC DNA]</scope>
    <source>
        <strain evidence="10">DSM 27981</strain>
    </source>
</reference>
<dbReference type="InterPro" id="IPR014776">
    <property type="entry name" value="4pyrrole_Mease_sub2"/>
</dbReference>
<comment type="pathway">
    <text evidence="1">Cofactor biosynthesis; adenosylcobalamin biosynthesis.</text>
</comment>
<dbReference type="NCBIfam" id="TIGR01465">
    <property type="entry name" value="cobM_cbiF"/>
    <property type="match status" value="1"/>
</dbReference>
<dbReference type="InterPro" id="IPR035996">
    <property type="entry name" value="4pyrrol_Methylase_sf"/>
</dbReference>
<dbReference type="GO" id="GO:0046026">
    <property type="term" value="F:precorrin-4 C11-methyltransferase activity"/>
    <property type="evidence" value="ECO:0007669"/>
    <property type="project" value="InterPro"/>
</dbReference>
<dbReference type="GO" id="GO:0009236">
    <property type="term" value="P:cobalamin biosynthetic process"/>
    <property type="evidence" value="ECO:0007669"/>
    <property type="project" value="UniProtKB-UniPathway"/>
</dbReference>
<dbReference type="SUPFAM" id="SSF53790">
    <property type="entry name" value="Tetrapyrrole methylase"/>
    <property type="match status" value="1"/>
</dbReference>
<dbReference type="Gene3D" id="3.40.1010.10">
    <property type="entry name" value="Cobalt-precorrin-4 Transmethylase, Domain 1"/>
    <property type="match status" value="1"/>
</dbReference>
<dbReference type="PROSITE" id="PS00839">
    <property type="entry name" value="SUMT_1"/>
    <property type="match status" value="1"/>
</dbReference>
<evidence type="ECO:0000259" key="8">
    <source>
        <dbReference type="Pfam" id="PF00590"/>
    </source>
</evidence>
<evidence type="ECO:0000256" key="3">
    <source>
        <dbReference type="ARBA" id="ARBA00022573"/>
    </source>
</evidence>
<organism evidence="9 10">
    <name type="scientific">Paracidovorax wautersii</name>
    <dbReference type="NCBI Taxonomy" id="1177982"/>
    <lineage>
        <taxon>Bacteria</taxon>
        <taxon>Pseudomonadati</taxon>
        <taxon>Pseudomonadota</taxon>
        <taxon>Betaproteobacteria</taxon>
        <taxon>Burkholderiales</taxon>
        <taxon>Comamonadaceae</taxon>
        <taxon>Paracidovorax</taxon>
    </lineage>
</organism>
<keyword evidence="3" id="KW-0169">Cobalamin biosynthesis</keyword>
<dbReference type="GO" id="GO:0032259">
    <property type="term" value="P:methylation"/>
    <property type="evidence" value="ECO:0007669"/>
    <property type="project" value="UniProtKB-KW"/>
</dbReference>
<dbReference type="InterPro" id="IPR000878">
    <property type="entry name" value="4pyrrol_Mease"/>
</dbReference>
<protein>
    <submittedName>
        <fullName evidence="9">Precorrin-4 C11-methyltransferase</fullName>
    </submittedName>
</protein>
<dbReference type="AlphaFoldDB" id="A0A1I2ALF3"/>
<dbReference type="InterPro" id="IPR014777">
    <property type="entry name" value="4pyrrole_Mease_sub1"/>
</dbReference>
<feature type="domain" description="Tetrapyrrole methylase" evidence="8">
    <location>
        <begin position="6"/>
        <end position="213"/>
    </location>
</feature>
<comment type="similarity">
    <text evidence="2 7">Belongs to the precorrin methyltransferase family.</text>
</comment>
<dbReference type="InterPro" id="IPR003043">
    <property type="entry name" value="Uropor_MeTrfase_CS"/>
</dbReference>
<dbReference type="PANTHER" id="PTHR45790">
    <property type="entry name" value="SIROHEME SYNTHASE-RELATED"/>
    <property type="match status" value="1"/>
</dbReference>
<keyword evidence="5 7" id="KW-0808">Transferase</keyword>
<name>A0A1I2ALF3_9BURK</name>
<evidence type="ECO:0000313" key="9">
    <source>
        <dbReference type="EMBL" id="SFE43700.1"/>
    </source>
</evidence>
<sequence length="275" mass="29356">MRAPGTVWFVGAGPGDPELITVKGRALIERAGAILFAGSLVNEAATRWAPPGCTIADSKDMTLEQMAAWLILHAQKHETVIRLQTGDPALYGALIEVVQPLDAAGVPVRVVPGVSSAMASAAAAVESFTLPEVTQSVIFTRVEGRTPMPPGESLAELGRHHCTLCIFLSITLLHKVQAGLREAGWADDAPMLVVHKASWPGEEVIVRGTLADIRERCRAAGIVSQAMVIASPTLGSRQWQELAKSKLYDASFTHRFRRASQPAAAPQEPHEPTAP</sequence>
<dbReference type="UniPathway" id="UPA00148"/>
<keyword evidence="4 7" id="KW-0489">Methyltransferase</keyword>
<dbReference type="EMBL" id="FONX01000002">
    <property type="protein sequence ID" value="SFE43700.1"/>
    <property type="molecule type" value="Genomic_DNA"/>
</dbReference>
<dbReference type="Gene3D" id="3.30.950.10">
    <property type="entry name" value="Methyltransferase, Cobalt-precorrin-4 Transmethylase, Domain 2"/>
    <property type="match status" value="1"/>
</dbReference>
<evidence type="ECO:0000256" key="2">
    <source>
        <dbReference type="ARBA" id="ARBA00005879"/>
    </source>
</evidence>
<gene>
    <name evidence="9" type="ORF">SAMN04489711_10240</name>
</gene>
<dbReference type="PROSITE" id="PS00840">
    <property type="entry name" value="SUMT_2"/>
    <property type="match status" value="1"/>
</dbReference>
<dbReference type="InterPro" id="IPR006362">
    <property type="entry name" value="Cbl_synth_CobM/CibF"/>
</dbReference>
<dbReference type="RefSeq" id="WP_092937392.1">
    <property type="nucleotide sequence ID" value="NZ_FONX01000002.1"/>
</dbReference>
<accession>A0A1I2ALF3</accession>
<dbReference type="PANTHER" id="PTHR45790:SF4">
    <property type="entry name" value="COBALT-PRECORRIN-4 C(11)-METHYLTRANSFERASE"/>
    <property type="match status" value="1"/>
</dbReference>
<evidence type="ECO:0000313" key="10">
    <source>
        <dbReference type="Proteomes" id="UP000199119"/>
    </source>
</evidence>
<keyword evidence="10" id="KW-1185">Reference proteome</keyword>
<evidence type="ECO:0000256" key="5">
    <source>
        <dbReference type="ARBA" id="ARBA00022679"/>
    </source>
</evidence>
<evidence type="ECO:0000256" key="4">
    <source>
        <dbReference type="ARBA" id="ARBA00022603"/>
    </source>
</evidence>
<dbReference type="CDD" id="cd11641">
    <property type="entry name" value="Precorrin-4_C11-MT"/>
    <property type="match status" value="1"/>
</dbReference>
<dbReference type="InterPro" id="IPR050161">
    <property type="entry name" value="Siro_Cobalamin_biosynth"/>
</dbReference>
<evidence type="ECO:0000256" key="7">
    <source>
        <dbReference type="RuleBase" id="RU003960"/>
    </source>
</evidence>
<dbReference type="Pfam" id="PF00590">
    <property type="entry name" value="TP_methylase"/>
    <property type="match status" value="1"/>
</dbReference>
<evidence type="ECO:0000256" key="6">
    <source>
        <dbReference type="ARBA" id="ARBA00022691"/>
    </source>
</evidence>
<dbReference type="Proteomes" id="UP000199119">
    <property type="component" value="Unassembled WGS sequence"/>
</dbReference>
<proteinExistence type="inferred from homology"/>
<evidence type="ECO:0000256" key="1">
    <source>
        <dbReference type="ARBA" id="ARBA00004953"/>
    </source>
</evidence>